<dbReference type="GO" id="GO:0003677">
    <property type="term" value="F:DNA binding"/>
    <property type="evidence" value="ECO:0007669"/>
    <property type="project" value="InterPro"/>
</dbReference>
<evidence type="ECO:0000256" key="3">
    <source>
        <dbReference type="ARBA" id="ARBA00022833"/>
    </source>
</evidence>
<keyword evidence="3" id="KW-0862">Zinc</keyword>
<dbReference type="EMBL" id="UXSR01005438">
    <property type="protein sequence ID" value="VDD82012.1"/>
    <property type="molecule type" value="Genomic_DNA"/>
</dbReference>
<keyword evidence="2" id="KW-0479">Metal-binding</keyword>
<feature type="domain" description="RNA polymerase Rpb1" evidence="5">
    <location>
        <begin position="1"/>
        <end position="41"/>
    </location>
</feature>
<dbReference type="GO" id="GO:0003899">
    <property type="term" value="F:DNA-directed RNA polymerase activity"/>
    <property type="evidence" value="ECO:0007669"/>
    <property type="project" value="UniProtKB-EC"/>
</dbReference>
<dbReference type="PANTHER" id="PTHR48446">
    <property type="entry name" value="DNA-DIRECTED RNA POLYMERASE SUBUNIT BETA' N-TERMINAL SECTION"/>
    <property type="match status" value="1"/>
</dbReference>
<proteinExistence type="predicted"/>
<evidence type="ECO:0000256" key="2">
    <source>
        <dbReference type="ARBA" id="ARBA00022723"/>
    </source>
</evidence>
<protein>
    <recommendedName>
        <fullName evidence="1">DNA-directed RNA polymerase</fullName>
        <ecNumber evidence="1">2.7.7.6</ecNumber>
    </recommendedName>
</protein>
<gene>
    <name evidence="6" type="ORF">MCOS_LOCUS8015</name>
</gene>
<dbReference type="Proteomes" id="UP000267029">
    <property type="component" value="Unassembled WGS sequence"/>
</dbReference>
<evidence type="ECO:0000256" key="1">
    <source>
        <dbReference type="ARBA" id="ARBA00012418"/>
    </source>
</evidence>
<feature type="domain" description="RNA polymerase Rpb1" evidence="4">
    <location>
        <begin position="48"/>
        <end position="528"/>
    </location>
</feature>
<evidence type="ECO:0000313" key="7">
    <source>
        <dbReference type="Proteomes" id="UP000267029"/>
    </source>
</evidence>
<name>A0A0R3UKB4_MESCO</name>
<accession>A0A0R3UKB4</accession>
<dbReference type="InterPro" id="IPR015700">
    <property type="entry name" value="RPC1"/>
</dbReference>
<evidence type="ECO:0000259" key="4">
    <source>
        <dbReference type="Pfam" id="PF04998"/>
    </source>
</evidence>
<dbReference type="InterPro" id="IPR007081">
    <property type="entry name" value="RNA_pol_Rpb1_5"/>
</dbReference>
<dbReference type="AlphaFoldDB" id="A0A0R3UKB4"/>
<evidence type="ECO:0000259" key="5">
    <source>
        <dbReference type="Pfam" id="PF05000"/>
    </source>
</evidence>
<evidence type="ECO:0000313" key="6">
    <source>
        <dbReference type="EMBL" id="VDD82012.1"/>
    </source>
</evidence>
<dbReference type="GO" id="GO:0006351">
    <property type="term" value="P:DNA-templated transcription"/>
    <property type="evidence" value="ECO:0007669"/>
    <property type="project" value="InterPro"/>
</dbReference>
<dbReference type="EC" id="2.7.7.6" evidence="1"/>
<dbReference type="Pfam" id="PF04998">
    <property type="entry name" value="RNA_pol_Rpb1_5"/>
    <property type="match status" value="1"/>
</dbReference>
<dbReference type="GO" id="GO:0046872">
    <property type="term" value="F:metal ion binding"/>
    <property type="evidence" value="ECO:0007669"/>
    <property type="project" value="UniProtKB-KW"/>
</dbReference>
<dbReference type="Gene3D" id="6.10.250.2940">
    <property type="match status" value="1"/>
</dbReference>
<dbReference type="InterPro" id="IPR007083">
    <property type="entry name" value="RNA_pol_Rpb1_4"/>
</dbReference>
<dbReference type="STRING" id="53468.A0A0R3UKB4"/>
<sequence length="549" mass="60463">MIACVGQQIIGGRRVPDSLNGTRSLMHFPPGSRTPAAKGFVRNSFYTGLTPYEFFFHAMSGREGLTDTAVKTADTGYMQRRLVKFLEDLIVAYDGTVRDSRGDIVQFRYGSDSLDPCEMEVENFPADLGRELANIKGISPCRSEPSMTAEEVEVAISAALRLPAFRDADGVLSSNIKSFFSATVLPRMRSAYRLLPSGTSGGVKMEPERLTRTQLRLFLMRVKKKYEKALIEPGTAVGALCGQSIGEPATQMTLKTFHFAGVASMNITQGVPRMREIVNAVAKIKTPLVAVTLTDPSSAELARRVKLSIEPTRLADISLRLRQCLSPDEVFVSVELDTKRMARREITPAQVANAVRNANLGTKRLKLSRVTFSETHVNVFPTDLNRLEILIQTLEGVVVKGIPDVARVVIQEDKQGHHNIFVEGAKLREVSQLIGELSHLACIYSKQVMCVRGVVPEATRSNNILEVERCLGVEAARRAVMDELLTVMEGHGVEVNIRHVMLLADLMTNRGEVYGYQRSGMAKAKNSVLCLASVICCVTITIQIHRDAN</sequence>
<organism evidence="6 7">
    <name type="scientific">Mesocestoides corti</name>
    <name type="common">Flatworm</name>
    <dbReference type="NCBI Taxonomy" id="53468"/>
    <lineage>
        <taxon>Eukaryota</taxon>
        <taxon>Metazoa</taxon>
        <taxon>Spiralia</taxon>
        <taxon>Lophotrochozoa</taxon>
        <taxon>Platyhelminthes</taxon>
        <taxon>Cestoda</taxon>
        <taxon>Eucestoda</taxon>
        <taxon>Cyclophyllidea</taxon>
        <taxon>Mesocestoididae</taxon>
        <taxon>Mesocestoides</taxon>
    </lineage>
</organism>
<keyword evidence="7" id="KW-1185">Reference proteome</keyword>
<dbReference type="OrthoDB" id="270392at2759"/>
<dbReference type="SUPFAM" id="SSF64484">
    <property type="entry name" value="beta and beta-prime subunits of DNA dependent RNA-polymerase"/>
    <property type="match status" value="1"/>
</dbReference>
<dbReference type="Gene3D" id="6.20.50.80">
    <property type="match status" value="1"/>
</dbReference>
<reference evidence="6 7" key="1">
    <citation type="submission" date="2018-10" db="EMBL/GenBank/DDBJ databases">
        <authorList>
            <consortium name="Pathogen Informatics"/>
        </authorList>
    </citation>
    <scope>NUCLEOTIDE SEQUENCE [LARGE SCALE GENOMIC DNA]</scope>
</reference>
<dbReference type="Pfam" id="PF05000">
    <property type="entry name" value="RNA_pol_Rpb1_4"/>
    <property type="match status" value="1"/>
</dbReference>
<dbReference type="PANTHER" id="PTHR48446:SF1">
    <property type="entry name" value="DNA-DIRECTED RNA POLYMERASE SUBUNIT BETA' N-TERMINAL SECTION"/>
    <property type="match status" value="1"/>
</dbReference>